<evidence type="ECO:0000256" key="1">
    <source>
        <dbReference type="SAM" id="Phobius"/>
    </source>
</evidence>
<organism evidence="3 4">
    <name type="scientific">Nakamurella alba</name>
    <dbReference type="NCBI Taxonomy" id="2665158"/>
    <lineage>
        <taxon>Bacteria</taxon>
        <taxon>Bacillati</taxon>
        <taxon>Actinomycetota</taxon>
        <taxon>Actinomycetes</taxon>
        <taxon>Nakamurellales</taxon>
        <taxon>Nakamurellaceae</taxon>
        <taxon>Nakamurella</taxon>
    </lineage>
</organism>
<keyword evidence="1" id="KW-0472">Membrane</keyword>
<dbReference type="Pfam" id="PF04480">
    <property type="entry name" value="DUF559"/>
    <property type="match status" value="1"/>
</dbReference>
<protein>
    <submittedName>
        <fullName evidence="3">DUF559 domain-containing protein</fullName>
    </submittedName>
</protein>
<dbReference type="Gene3D" id="3.40.960.10">
    <property type="entry name" value="VSR Endonuclease"/>
    <property type="match status" value="1"/>
</dbReference>
<dbReference type="AlphaFoldDB" id="A0A7K1FFF6"/>
<dbReference type="SUPFAM" id="SSF52980">
    <property type="entry name" value="Restriction endonuclease-like"/>
    <property type="match status" value="1"/>
</dbReference>
<dbReference type="EMBL" id="WLYK01000001">
    <property type="protein sequence ID" value="MTD12810.1"/>
    <property type="molecule type" value="Genomic_DNA"/>
</dbReference>
<comment type="caution">
    <text evidence="3">The sequence shown here is derived from an EMBL/GenBank/DDBJ whole genome shotgun (WGS) entry which is preliminary data.</text>
</comment>
<evidence type="ECO:0000313" key="4">
    <source>
        <dbReference type="Proteomes" id="UP000460221"/>
    </source>
</evidence>
<sequence length="321" mass="35695">MWTAATSQRDCGQPVQRSQRLVHPVPMGTEWAGLRAAAEPDGGVFTDRQAGMFGVTVSMVRARVREGSVQKVLPGVFRFAGGGLTTEDLIRAVGQWGGKGAVIIGHAAAWWWELTDAAPSTIDLAIRPTRNLRSGEDVRVRRLELPAEDVTTHRRLRVASLPFAALFGSVAMGAAGRAVLDRALLRRVTMDEIVDALERNRCRTGAATARRWVKEASDGSASEAERLFARLLRNADITGWVVNRTRKEWGAKPDFTFEAARLIVEIDGWAHHSDSDAFERDRARQNRIVLAGWTVLRFTWRQLQDEPDRVIAEVRGALHRF</sequence>
<evidence type="ECO:0000259" key="2">
    <source>
        <dbReference type="Pfam" id="PF04480"/>
    </source>
</evidence>
<keyword evidence="4" id="KW-1185">Reference proteome</keyword>
<evidence type="ECO:0000313" key="3">
    <source>
        <dbReference type="EMBL" id="MTD12810.1"/>
    </source>
</evidence>
<feature type="transmembrane region" description="Helical" evidence="1">
    <location>
        <begin position="161"/>
        <end position="180"/>
    </location>
</feature>
<dbReference type="InterPro" id="IPR011335">
    <property type="entry name" value="Restrct_endonuc-II-like"/>
</dbReference>
<name>A0A7K1FFF6_9ACTN</name>
<dbReference type="Proteomes" id="UP000460221">
    <property type="component" value="Unassembled WGS sequence"/>
</dbReference>
<feature type="domain" description="DUF559" evidence="2">
    <location>
        <begin position="221"/>
        <end position="317"/>
    </location>
</feature>
<keyword evidence="1" id="KW-0812">Transmembrane</keyword>
<accession>A0A7K1FFF6</accession>
<proteinExistence type="predicted"/>
<keyword evidence="1" id="KW-1133">Transmembrane helix</keyword>
<dbReference type="InterPro" id="IPR007569">
    <property type="entry name" value="DUF559"/>
</dbReference>
<gene>
    <name evidence="3" type="ORF">GIS00_02475</name>
</gene>
<reference evidence="3 4" key="1">
    <citation type="submission" date="2019-11" db="EMBL/GenBank/DDBJ databases">
        <authorList>
            <person name="Jiang L.-Q."/>
        </authorList>
    </citation>
    <scope>NUCLEOTIDE SEQUENCE [LARGE SCALE GENOMIC DNA]</scope>
    <source>
        <strain evidence="3 4">YIM 132087</strain>
    </source>
</reference>